<dbReference type="GO" id="GO:0000028">
    <property type="term" value="P:ribosomal small subunit assembly"/>
    <property type="evidence" value="ECO:0007669"/>
    <property type="project" value="TreeGrafter"/>
</dbReference>
<dbReference type="GO" id="GO:0005525">
    <property type="term" value="F:GTP binding"/>
    <property type="evidence" value="ECO:0007669"/>
    <property type="project" value="InterPro"/>
</dbReference>
<evidence type="ECO:0000313" key="4">
    <source>
        <dbReference type="EMBL" id="MCA9397355.1"/>
    </source>
</evidence>
<dbReference type="PROSITE" id="PS50823">
    <property type="entry name" value="KH_TYPE_2"/>
    <property type="match status" value="1"/>
</dbReference>
<dbReference type="SUPFAM" id="SSF52540">
    <property type="entry name" value="P-loop containing nucleoside triphosphate hydrolases"/>
    <property type="match status" value="1"/>
</dbReference>
<dbReference type="InterPro" id="IPR005662">
    <property type="entry name" value="GTPase_Era-like"/>
</dbReference>
<dbReference type="Gene3D" id="3.40.50.300">
    <property type="entry name" value="P-loop containing nucleotide triphosphate hydrolases"/>
    <property type="match status" value="1"/>
</dbReference>
<dbReference type="InterPro" id="IPR015946">
    <property type="entry name" value="KH_dom-like_a/b"/>
</dbReference>
<dbReference type="GO" id="GO:0043024">
    <property type="term" value="F:ribosomal small subunit binding"/>
    <property type="evidence" value="ECO:0007669"/>
    <property type="project" value="TreeGrafter"/>
</dbReference>
<evidence type="ECO:0000256" key="1">
    <source>
        <dbReference type="ARBA" id="ARBA00022884"/>
    </source>
</evidence>
<comment type="caution">
    <text evidence="4">The sequence shown here is derived from an EMBL/GenBank/DDBJ whole genome shotgun (WGS) entry which is preliminary data.</text>
</comment>
<dbReference type="InterPro" id="IPR009019">
    <property type="entry name" value="KH_sf_prok-type"/>
</dbReference>
<dbReference type="GO" id="GO:0005829">
    <property type="term" value="C:cytosol"/>
    <property type="evidence" value="ECO:0007669"/>
    <property type="project" value="TreeGrafter"/>
</dbReference>
<dbReference type="Pfam" id="PF07650">
    <property type="entry name" value="KH_2"/>
    <property type="match status" value="1"/>
</dbReference>
<dbReference type="PANTHER" id="PTHR42698">
    <property type="entry name" value="GTPASE ERA"/>
    <property type="match status" value="1"/>
</dbReference>
<evidence type="ECO:0000313" key="5">
    <source>
        <dbReference type="Proteomes" id="UP000699691"/>
    </source>
</evidence>
<dbReference type="PANTHER" id="PTHR42698:SF1">
    <property type="entry name" value="GTPASE ERA, MITOCHONDRIAL"/>
    <property type="match status" value="1"/>
</dbReference>
<evidence type="ECO:0000259" key="3">
    <source>
        <dbReference type="PROSITE" id="PS50823"/>
    </source>
</evidence>
<evidence type="ECO:0000256" key="2">
    <source>
        <dbReference type="PROSITE-ProRule" id="PRU00118"/>
    </source>
</evidence>
<name>A0A955LVM6_UNCKA</name>
<dbReference type="GO" id="GO:0019843">
    <property type="term" value="F:rRNA binding"/>
    <property type="evidence" value="ECO:0007669"/>
    <property type="project" value="TreeGrafter"/>
</dbReference>
<organism evidence="4 5">
    <name type="scientific">candidate division WWE3 bacterium</name>
    <dbReference type="NCBI Taxonomy" id="2053526"/>
    <lineage>
        <taxon>Bacteria</taxon>
        <taxon>Katanobacteria</taxon>
    </lineage>
</organism>
<dbReference type="AlphaFoldDB" id="A0A955LVM6"/>
<keyword evidence="1 2" id="KW-0694">RNA-binding</keyword>
<dbReference type="CDD" id="cd22534">
    <property type="entry name" value="KH-II_Era"/>
    <property type="match status" value="1"/>
</dbReference>
<dbReference type="EMBL" id="JAGQKY010000023">
    <property type="protein sequence ID" value="MCA9397355.1"/>
    <property type="molecule type" value="Genomic_DNA"/>
</dbReference>
<dbReference type="InterPro" id="IPR027417">
    <property type="entry name" value="P-loop_NTPase"/>
</dbReference>
<feature type="domain" description="KH type-2" evidence="3">
    <location>
        <begin position="137"/>
        <end position="213"/>
    </location>
</feature>
<reference evidence="4" key="2">
    <citation type="journal article" date="2021" name="Microbiome">
        <title>Successional dynamics and alternative stable states in a saline activated sludge microbial community over 9 years.</title>
        <authorList>
            <person name="Wang Y."/>
            <person name="Ye J."/>
            <person name="Ju F."/>
            <person name="Liu L."/>
            <person name="Boyd J.A."/>
            <person name="Deng Y."/>
            <person name="Parks D.H."/>
            <person name="Jiang X."/>
            <person name="Yin X."/>
            <person name="Woodcroft B.J."/>
            <person name="Tyson G.W."/>
            <person name="Hugenholtz P."/>
            <person name="Polz M.F."/>
            <person name="Zhang T."/>
        </authorList>
    </citation>
    <scope>NUCLEOTIDE SEQUENCE</scope>
    <source>
        <strain evidence="4">HKST-UBA02</strain>
    </source>
</reference>
<reference evidence="4" key="1">
    <citation type="submission" date="2020-04" db="EMBL/GenBank/DDBJ databases">
        <authorList>
            <person name="Zhang T."/>
        </authorList>
    </citation>
    <scope>NUCLEOTIDE SEQUENCE</scope>
    <source>
        <strain evidence="4">HKST-UBA02</strain>
    </source>
</reference>
<protein>
    <submittedName>
        <fullName evidence="4">KH domain-containing protein</fullName>
    </submittedName>
</protein>
<dbReference type="Proteomes" id="UP000699691">
    <property type="component" value="Unassembled WGS sequence"/>
</dbReference>
<dbReference type="Gene3D" id="3.30.300.20">
    <property type="match status" value="1"/>
</dbReference>
<sequence>DTLSASISGFSSHAIKEESDVLLYIVDITRSKGLEENRMLGVIRNLDVPKILVFNKIDKEGLNYRYEYEFLRDEFEYFHEISALNGSNVNRLLDTIFEILPEKDPIIPLEELSSPLVNIDRRQYLEEIIREKVYLLLRQEIPYSITVRVNRMEDKDELLLIDADIVTSVERYKGMIIGKGGEKIKSIGQAVRKELETITNRKIFVKLDVVVDPHWVNEWL</sequence>
<gene>
    <name evidence="4" type="ORF">KC573_00870</name>
</gene>
<dbReference type="InterPro" id="IPR004044">
    <property type="entry name" value="KH_dom_type_2"/>
</dbReference>
<dbReference type="SUPFAM" id="SSF54814">
    <property type="entry name" value="Prokaryotic type KH domain (KH-domain type II)"/>
    <property type="match status" value="1"/>
</dbReference>
<accession>A0A955LVM6</accession>
<feature type="non-terminal residue" evidence="4">
    <location>
        <position position="1"/>
    </location>
</feature>
<proteinExistence type="predicted"/>